<dbReference type="Gene3D" id="2.40.50.140">
    <property type="entry name" value="Nucleic acid-binding proteins"/>
    <property type="match status" value="1"/>
</dbReference>
<accession>A0A150QKR3</accession>
<dbReference type="Proteomes" id="UP000075260">
    <property type="component" value="Unassembled WGS sequence"/>
</dbReference>
<dbReference type="GO" id="GO:0005829">
    <property type="term" value="C:cytosol"/>
    <property type="evidence" value="ECO:0007669"/>
    <property type="project" value="TreeGrafter"/>
</dbReference>
<dbReference type="GO" id="GO:0004824">
    <property type="term" value="F:lysine-tRNA ligase activity"/>
    <property type="evidence" value="ECO:0007669"/>
    <property type="project" value="UniProtKB-UniRule"/>
</dbReference>
<dbReference type="PROSITE" id="PS50862">
    <property type="entry name" value="AA_TRNA_LIGASE_II"/>
    <property type="match status" value="1"/>
</dbReference>
<dbReference type="SUPFAM" id="SSF55681">
    <property type="entry name" value="Class II aaRS and biotin synthetases"/>
    <property type="match status" value="1"/>
</dbReference>
<feature type="compositionally biased region" description="Low complexity" evidence="10">
    <location>
        <begin position="81"/>
        <end position="91"/>
    </location>
</feature>
<keyword evidence="8" id="KW-0648">Protein biosynthesis</keyword>
<dbReference type="InterPro" id="IPR004364">
    <property type="entry name" value="Aa-tRNA-synt_II"/>
</dbReference>
<feature type="binding site" evidence="8">
    <location>
        <position position="481"/>
    </location>
    <ligand>
        <name>Mg(2+)</name>
        <dbReference type="ChEBI" id="CHEBI:18420"/>
        <label>1</label>
    </ligand>
</feature>
<dbReference type="InterPro" id="IPR012340">
    <property type="entry name" value="NA-bd_OB-fold"/>
</dbReference>
<gene>
    <name evidence="8" type="primary">lysS</name>
    <name evidence="12" type="ORF">BE15_10870</name>
</gene>
<evidence type="ECO:0000256" key="7">
    <source>
        <dbReference type="ARBA" id="ARBA00048573"/>
    </source>
</evidence>
<comment type="caution">
    <text evidence="12">The sequence shown here is derived from an EMBL/GenBank/DDBJ whole genome shotgun (WGS) entry which is preliminary data.</text>
</comment>
<organism evidence="12 13">
    <name type="scientific">Sorangium cellulosum</name>
    <name type="common">Polyangium cellulosum</name>
    <dbReference type="NCBI Taxonomy" id="56"/>
    <lineage>
        <taxon>Bacteria</taxon>
        <taxon>Pseudomonadati</taxon>
        <taxon>Myxococcota</taxon>
        <taxon>Polyangia</taxon>
        <taxon>Polyangiales</taxon>
        <taxon>Polyangiaceae</taxon>
        <taxon>Sorangium</taxon>
    </lineage>
</organism>
<keyword evidence="6 8" id="KW-0030">Aminoacyl-tRNA synthetase</keyword>
<reference evidence="12 13" key="1">
    <citation type="submission" date="2014-02" db="EMBL/GenBank/DDBJ databases">
        <title>The small core and large imbalanced accessory genome model reveals a collaborative survival strategy of Sorangium cellulosum strains in nature.</title>
        <authorList>
            <person name="Han K."/>
            <person name="Peng R."/>
            <person name="Blom J."/>
            <person name="Li Y.-Z."/>
        </authorList>
    </citation>
    <scope>NUCLEOTIDE SEQUENCE [LARGE SCALE GENOMIC DNA]</scope>
    <source>
        <strain evidence="12 13">So0008-312</strain>
    </source>
</reference>
<dbReference type="Pfam" id="PF00152">
    <property type="entry name" value="tRNA-synt_2"/>
    <property type="match status" value="1"/>
</dbReference>
<dbReference type="SUPFAM" id="SSF50249">
    <property type="entry name" value="Nucleic acid-binding proteins"/>
    <property type="match status" value="1"/>
</dbReference>
<dbReference type="PRINTS" id="PR00982">
    <property type="entry name" value="TRNASYNTHLYS"/>
</dbReference>
<proteinExistence type="inferred from homology"/>
<keyword evidence="2 8" id="KW-0436">Ligase</keyword>
<keyword evidence="8 9" id="KW-0460">Magnesium</keyword>
<evidence type="ECO:0000313" key="13">
    <source>
        <dbReference type="Proteomes" id="UP000075260"/>
    </source>
</evidence>
<evidence type="ECO:0000256" key="3">
    <source>
        <dbReference type="ARBA" id="ARBA00022723"/>
    </source>
</evidence>
<comment type="subunit">
    <text evidence="8">Homodimer.</text>
</comment>
<dbReference type="PANTHER" id="PTHR42918">
    <property type="entry name" value="LYSYL-TRNA SYNTHETASE"/>
    <property type="match status" value="1"/>
</dbReference>
<dbReference type="InterPro" id="IPR002313">
    <property type="entry name" value="Lys-tRNA-ligase_II"/>
</dbReference>
<keyword evidence="8" id="KW-0963">Cytoplasm</keyword>
<evidence type="ECO:0000256" key="8">
    <source>
        <dbReference type="HAMAP-Rule" id="MF_00252"/>
    </source>
</evidence>
<evidence type="ECO:0000256" key="10">
    <source>
        <dbReference type="SAM" id="MobiDB-lite"/>
    </source>
</evidence>
<dbReference type="NCBIfam" id="NF001756">
    <property type="entry name" value="PRK00484.1"/>
    <property type="match status" value="1"/>
</dbReference>
<dbReference type="NCBIfam" id="TIGR00499">
    <property type="entry name" value="lysS_bact"/>
    <property type="match status" value="1"/>
</dbReference>
<evidence type="ECO:0000259" key="11">
    <source>
        <dbReference type="PROSITE" id="PS50862"/>
    </source>
</evidence>
<dbReference type="InterPro" id="IPR045864">
    <property type="entry name" value="aa-tRNA-synth_II/BPL/LPL"/>
</dbReference>
<evidence type="ECO:0000313" key="12">
    <source>
        <dbReference type="EMBL" id="KYF68286.1"/>
    </source>
</evidence>
<comment type="similarity">
    <text evidence="1 8">Belongs to the class-II aminoacyl-tRNA synthetase family.</text>
</comment>
<feature type="binding site" evidence="8">
    <location>
        <position position="488"/>
    </location>
    <ligand>
        <name>Mg(2+)</name>
        <dbReference type="ChEBI" id="CHEBI:18420"/>
        <label>2</label>
    </ligand>
</feature>
<keyword evidence="5 8" id="KW-0067">ATP-binding</keyword>
<dbReference type="EC" id="6.1.1.6" evidence="8"/>
<dbReference type="InterPro" id="IPR006195">
    <property type="entry name" value="aa-tRNA-synth_II"/>
</dbReference>
<dbReference type="InterPro" id="IPR044136">
    <property type="entry name" value="Lys-tRNA-ligase_II_N"/>
</dbReference>
<evidence type="ECO:0000256" key="1">
    <source>
        <dbReference type="ARBA" id="ARBA00008226"/>
    </source>
</evidence>
<evidence type="ECO:0000256" key="4">
    <source>
        <dbReference type="ARBA" id="ARBA00022741"/>
    </source>
</evidence>
<name>A0A150QKR3_SORCE</name>
<evidence type="ECO:0000256" key="9">
    <source>
        <dbReference type="RuleBase" id="RU000336"/>
    </source>
</evidence>
<dbReference type="GO" id="GO:0005524">
    <property type="term" value="F:ATP binding"/>
    <property type="evidence" value="ECO:0007669"/>
    <property type="project" value="UniProtKB-UniRule"/>
</dbReference>
<dbReference type="HAMAP" id="MF_00252">
    <property type="entry name" value="Lys_tRNA_synth_class2"/>
    <property type="match status" value="1"/>
</dbReference>
<protein>
    <recommendedName>
        <fullName evidence="8">Lysine--tRNA ligase</fullName>
        <ecNumber evidence="8">6.1.1.6</ecNumber>
    </recommendedName>
    <alternativeName>
        <fullName evidence="8">Lysyl-tRNA synthetase</fullName>
        <shortName evidence="8">LysRS</shortName>
    </alternativeName>
</protein>
<dbReference type="Gene3D" id="3.30.930.10">
    <property type="entry name" value="Bira Bifunctional Protein, Domain 2"/>
    <property type="match status" value="1"/>
</dbReference>
<dbReference type="GO" id="GO:0000287">
    <property type="term" value="F:magnesium ion binding"/>
    <property type="evidence" value="ECO:0007669"/>
    <property type="project" value="UniProtKB-UniRule"/>
</dbReference>
<dbReference type="InterPro" id="IPR004365">
    <property type="entry name" value="NA-bd_OB_tRNA"/>
</dbReference>
<dbReference type="GO" id="GO:0000049">
    <property type="term" value="F:tRNA binding"/>
    <property type="evidence" value="ECO:0007669"/>
    <property type="project" value="TreeGrafter"/>
</dbReference>
<dbReference type="Pfam" id="PF01336">
    <property type="entry name" value="tRNA_anti-codon"/>
    <property type="match status" value="1"/>
</dbReference>
<comment type="cofactor">
    <cofactor evidence="8 9">
        <name>Mg(2+)</name>
        <dbReference type="ChEBI" id="CHEBI:18420"/>
    </cofactor>
    <text evidence="8 9">Binds 3 Mg(2+) ions per subunit.</text>
</comment>
<dbReference type="EMBL" id="JEMA01000581">
    <property type="protein sequence ID" value="KYF68286.1"/>
    <property type="molecule type" value="Genomic_DNA"/>
</dbReference>
<keyword evidence="3 8" id="KW-0479">Metal-binding</keyword>
<dbReference type="GO" id="GO:0006430">
    <property type="term" value="P:lysyl-tRNA aminoacylation"/>
    <property type="evidence" value="ECO:0007669"/>
    <property type="project" value="UniProtKB-UniRule"/>
</dbReference>
<feature type="binding site" evidence="8">
    <location>
        <position position="488"/>
    </location>
    <ligand>
        <name>Mg(2+)</name>
        <dbReference type="ChEBI" id="CHEBI:18420"/>
        <label>1</label>
    </ligand>
</feature>
<dbReference type="OrthoDB" id="9801152at2"/>
<dbReference type="AlphaFoldDB" id="A0A150QKR3"/>
<comment type="subcellular location">
    <subcellularLocation>
        <location evidence="8">Cytoplasm</location>
    </subcellularLocation>
</comment>
<sequence>MSQQKDKPNDRKTERLMKEAAEAARAEETLIATRKAKAARLRARGENPFANDVTAGEPLTELAAVRARFDGARAAAEPRPEGGAPERPAAPTADRYDPARVEPLPFRVAGRVLFVRSFGGVTFVRLRDRTGELQLYCEQGSLADFERLEDVDLGDFVEAHGVAMATQKGELSIRAERLRLLTKAYRPLPTKTSFKDVESRYRMRYVDLVANPHVAGIFRARTAIVAALREFLDARGFLEVETPTMHTLVGGATAKPFKTHHNALDLELFMRIAPELFLKRLVVGGFERVYEIARCYRNEGLSTRHNPEFTMIEYYQAYATYETLMDATEAMLRHVDARLAERLPAEHAAWAAQRPFSLDRFARVPMAEGIALALAKSGLPADVPQRVAADDAPIKEWAKAAKASGREIDWANFRAGAKKCESPGELVFCAYEYVLEPFLTRDYRTESGDRSVPVFIIDYPFEVSPLARKKDSDPALVDRFELFIDGRELCNAFSELNDPEDQDARFRAQVAKKSRGEEETMDYDADYVRALEHGLPPTAGFGMGVDRLTMLLTGATSIRDVILFPLLRPEASAADT</sequence>
<feature type="region of interest" description="Disordered" evidence="10">
    <location>
        <begin position="1"/>
        <end position="26"/>
    </location>
</feature>
<feature type="domain" description="Aminoacyl-transfer RNA synthetases class-II family profile" evidence="11">
    <location>
        <begin position="218"/>
        <end position="569"/>
    </location>
</feature>
<keyword evidence="4 8" id="KW-0547">Nucleotide-binding</keyword>
<dbReference type="InterPro" id="IPR018149">
    <property type="entry name" value="Lys-tRNA-synth_II_C"/>
</dbReference>
<comment type="catalytic activity">
    <reaction evidence="7 8 9">
        <text>tRNA(Lys) + L-lysine + ATP = L-lysyl-tRNA(Lys) + AMP + diphosphate</text>
        <dbReference type="Rhea" id="RHEA:20792"/>
        <dbReference type="Rhea" id="RHEA-COMP:9696"/>
        <dbReference type="Rhea" id="RHEA-COMP:9697"/>
        <dbReference type="ChEBI" id="CHEBI:30616"/>
        <dbReference type="ChEBI" id="CHEBI:32551"/>
        <dbReference type="ChEBI" id="CHEBI:33019"/>
        <dbReference type="ChEBI" id="CHEBI:78442"/>
        <dbReference type="ChEBI" id="CHEBI:78529"/>
        <dbReference type="ChEBI" id="CHEBI:456215"/>
        <dbReference type="EC" id="6.1.1.6"/>
    </reaction>
</comment>
<dbReference type="CDD" id="cd04322">
    <property type="entry name" value="LysRS_N"/>
    <property type="match status" value="1"/>
</dbReference>
<evidence type="ECO:0000256" key="6">
    <source>
        <dbReference type="ARBA" id="ARBA00023146"/>
    </source>
</evidence>
<feature type="region of interest" description="Disordered" evidence="10">
    <location>
        <begin position="72"/>
        <end position="97"/>
    </location>
</feature>
<evidence type="ECO:0000256" key="5">
    <source>
        <dbReference type="ARBA" id="ARBA00022840"/>
    </source>
</evidence>
<dbReference type="PANTHER" id="PTHR42918:SF15">
    <property type="entry name" value="LYSINE--TRNA LIGASE, CHLOROPLASTIC_MITOCHONDRIAL"/>
    <property type="match status" value="1"/>
</dbReference>
<evidence type="ECO:0000256" key="2">
    <source>
        <dbReference type="ARBA" id="ARBA00022598"/>
    </source>
</evidence>